<dbReference type="Gene3D" id="3.40.50.2300">
    <property type="match status" value="2"/>
</dbReference>
<feature type="modified residue" description="4-aspartylphosphate" evidence="1">
    <location>
        <position position="56"/>
    </location>
</feature>
<name>A0ABN6DZ29_9BACT</name>
<dbReference type="SMART" id="SM00448">
    <property type="entry name" value="REC"/>
    <property type="match status" value="2"/>
</dbReference>
<feature type="domain" description="GGDEF" evidence="6">
    <location>
        <begin position="433"/>
        <end position="566"/>
    </location>
</feature>
<dbReference type="PROSITE" id="PS50113">
    <property type="entry name" value="PAC"/>
    <property type="match status" value="1"/>
</dbReference>
<dbReference type="Proteomes" id="UP001319827">
    <property type="component" value="Chromosome"/>
</dbReference>
<dbReference type="InterPro" id="IPR011006">
    <property type="entry name" value="CheY-like_superfamily"/>
</dbReference>
<organism evidence="7 8">
    <name type="scientific">Desulfuromonas versatilis</name>
    <dbReference type="NCBI Taxonomy" id="2802975"/>
    <lineage>
        <taxon>Bacteria</taxon>
        <taxon>Pseudomonadati</taxon>
        <taxon>Thermodesulfobacteriota</taxon>
        <taxon>Desulfuromonadia</taxon>
        <taxon>Desulfuromonadales</taxon>
        <taxon>Desulfuromonadaceae</taxon>
        <taxon>Desulfuromonas</taxon>
    </lineage>
</organism>
<reference evidence="7 8" key="2">
    <citation type="journal article" date="2021" name="Int. J. Syst. Evol. Microbiol.">
        <title>Isolation and Polyphasic Characterization of Desulfuromonas versatilis sp. Nov., an Electrogenic Bacteria Capable of Versatile Metabolism Isolated from a Graphene Oxide-Reducing Enrichment Culture.</title>
        <authorList>
            <person name="Xie L."/>
            <person name="Yoshida N."/>
            <person name="Ishii S."/>
            <person name="Meng L."/>
        </authorList>
    </citation>
    <scope>NUCLEOTIDE SEQUENCE [LARGE SCALE GENOMIC DNA]</scope>
    <source>
        <strain evidence="7 8">NIT-T3</strain>
    </source>
</reference>
<dbReference type="SUPFAM" id="SSF55785">
    <property type="entry name" value="PYP-like sensor domain (PAS domain)"/>
    <property type="match status" value="1"/>
</dbReference>
<dbReference type="SMART" id="SM00267">
    <property type="entry name" value="GGDEF"/>
    <property type="match status" value="1"/>
</dbReference>
<dbReference type="SUPFAM" id="SSF52172">
    <property type="entry name" value="CheY-like"/>
    <property type="match status" value="2"/>
</dbReference>
<evidence type="ECO:0000259" key="5">
    <source>
        <dbReference type="PROSITE" id="PS50883"/>
    </source>
</evidence>
<dbReference type="SUPFAM" id="SSF141868">
    <property type="entry name" value="EAL domain-like"/>
    <property type="match status" value="1"/>
</dbReference>
<accession>A0ABN6DZ29</accession>
<proteinExistence type="predicted"/>
<evidence type="ECO:0000313" key="8">
    <source>
        <dbReference type="Proteomes" id="UP001319827"/>
    </source>
</evidence>
<dbReference type="CDD" id="cd00130">
    <property type="entry name" value="PAS"/>
    <property type="match status" value="1"/>
</dbReference>
<dbReference type="CDD" id="cd01948">
    <property type="entry name" value="EAL"/>
    <property type="match status" value="1"/>
</dbReference>
<dbReference type="Pfam" id="PF00989">
    <property type="entry name" value="PAS"/>
    <property type="match status" value="1"/>
</dbReference>
<dbReference type="SMART" id="SM00091">
    <property type="entry name" value="PAS"/>
    <property type="match status" value="1"/>
</dbReference>
<evidence type="ECO:0000259" key="2">
    <source>
        <dbReference type="PROSITE" id="PS50110"/>
    </source>
</evidence>
<dbReference type="InterPro" id="IPR000700">
    <property type="entry name" value="PAS-assoc_C"/>
</dbReference>
<evidence type="ECO:0000259" key="6">
    <source>
        <dbReference type="PROSITE" id="PS50887"/>
    </source>
</evidence>
<dbReference type="PROSITE" id="PS50112">
    <property type="entry name" value="PAS"/>
    <property type="match status" value="1"/>
</dbReference>
<sequence length="837" mass="92792">MPRDIHILLVNNAPEVRQMLRTALAEAGYGNITEASCGLSASKILRSTPLDLIITDIEITALDGWRLARLIRSGVFHCSSATPIIVVAKTWCERIAETTAREFGVNEMIALEHFQTLPEVVQSCLQAPAEIFRNPSVLVVEDTQDTADLVLRVLRHRFDVEVAGDGRSGLEAWKKGRHDLVLLDTMLPGMSGPEVLQAIMEIDPEQPVVIMTAFSSVDLAEDLMLKGAADFIAKPFRAEQLRKVCELAVKRDDYLVSNAQFAARVESVRESTEAYRRVSEAHQRLLDNLSTIVLELDAGGRIRFVNQAWNRLTGFSVAESLEKPLISFMAHDKGSGRNGLKSLLTRESVSFQGELRLNDKQGQTHWVECRMDAINSDEGPAIFGCLDDISERKKAQSQLEFLTMHDHLTGLYNRHYFDGALRRMVATSSRGQGSHALLYIDIDHFKVINDTFGHQRGDALLREISELILSRLRRSDVLCRLGGDEYAILAPNSDPSQAKVIAEEICQLLQNFRSQIDGKQVGLSCSIGISEIHGLAVSPEEYLKQADIALYVAKRRGRNRVQVYDPKDTESEELRNSLDWARRLRQAIEEDWLQIHFQPIMHIGSGKIAHYEALVRLDLPGRELVFPGEFIPALELAGEMPLLDHAVIRQTIALVAANPGLGRVAINLSAQAFRDEQLAPLIEGQLRLKDVAPSRIMFELTESASISNITAAQRMIKRLNGIGCEFAVDDFGTGFSTFGFLKLFPAEFVKVDGSFISNLDRNPVDQVLVRSISEVAKALKKKTIAEFVHSETVLNLVKGLGIDYAQGYHIGPPLPIGELKLTASAEAYAAGNPNPAT</sequence>
<dbReference type="InterPro" id="IPR035919">
    <property type="entry name" value="EAL_sf"/>
</dbReference>
<dbReference type="EMBL" id="AP024355">
    <property type="protein sequence ID" value="BCR04376.1"/>
    <property type="molecule type" value="Genomic_DNA"/>
</dbReference>
<feature type="domain" description="Response regulatory" evidence="2">
    <location>
        <begin position="6"/>
        <end position="125"/>
    </location>
</feature>
<protein>
    <recommendedName>
        <fullName evidence="9">Response regulator receiver modulated diguanylate cyclase/phosphodiesterase with PAS/PAC sensor(S)</fullName>
    </recommendedName>
</protein>
<dbReference type="SMART" id="SM00052">
    <property type="entry name" value="EAL"/>
    <property type="match status" value="1"/>
</dbReference>
<dbReference type="CDD" id="cd01949">
    <property type="entry name" value="GGDEF"/>
    <property type="match status" value="1"/>
</dbReference>
<dbReference type="InterPro" id="IPR001633">
    <property type="entry name" value="EAL_dom"/>
</dbReference>
<keyword evidence="8" id="KW-1185">Reference proteome</keyword>
<dbReference type="Pfam" id="PF00072">
    <property type="entry name" value="Response_reg"/>
    <property type="match status" value="2"/>
</dbReference>
<dbReference type="InterPro" id="IPR029787">
    <property type="entry name" value="Nucleotide_cyclase"/>
</dbReference>
<dbReference type="InterPro" id="IPR035965">
    <property type="entry name" value="PAS-like_dom_sf"/>
</dbReference>
<dbReference type="Pfam" id="PF00563">
    <property type="entry name" value="EAL"/>
    <property type="match status" value="1"/>
</dbReference>
<dbReference type="InterPro" id="IPR013767">
    <property type="entry name" value="PAS_fold"/>
</dbReference>
<dbReference type="SUPFAM" id="SSF55073">
    <property type="entry name" value="Nucleotide cyclase"/>
    <property type="match status" value="1"/>
</dbReference>
<dbReference type="PROSITE" id="PS50110">
    <property type="entry name" value="RESPONSE_REGULATORY"/>
    <property type="match status" value="2"/>
</dbReference>
<dbReference type="Pfam" id="PF00990">
    <property type="entry name" value="GGDEF"/>
    <property type="match status" value="1"/>
</dbReference>
<evidence type="ECO:0000313" key="7">
    <source>
        <dbReference type="EMBL" id="BCR04376.1"/>
    </source>
</evidence>
<dbReference type="PROSITE" id="PS50883">
    <property type="entry name" value="EAL"/>
    <property type="match status" value="1"/>
</dbReference>
<feature type="domain" description="Response regulatory" evidence="2">
    <location>
        <begin position="136"/>
        <end position="249"/>
    </location>
</feature>
<dbReference type="InterPro" id="IPR000014">
    <property type="entry name" value="PAS"/>
</dbReference>
<dbReference type="Gene3D" id="3.30.70.270">
    <property type="match status" value="1"/>
</dbReference>
<dbReference type="CDD" id="cd00156">
    <property type="entry name" value="REC"/>
    <property type="match status" value="1"/>
</dbReference>
<dbReference type="InterPro" id="IPR000160">
    <property type="entry name" value="GGDEF_dom"/>
</dbReference>
<dbReference type="Gene3D" id="3.30.450.20">
    <property type="entry name" value="PAS domain"/>
    <property type="match status" value="1"/>
</dbReference>
<dbReference type="InterPro" id="IPR052155">
    <property type="entry name" value="Biofilm_reg_signaling"/>
</dbReference>
<dbReference type="PANTHER" id="PTHR44757:SF4">
    <property type="entry name" value="DIGUANYLATE CYCLASE DGCE-RELATED"/>
    <property type="match status" value="1"/>
</dbReference>
<dbReference type="RefSeq" id="WP_221251828.1">
    <property type="nucleotide sequence ID" value="NZ_AP024355.1"/>
</dbReference>
<dbReference type="PANTHER" id="PTHR44757">
    <property type="entry name" value="DIGUANYLATE CYCLASE DGCP"/>
    <property type="match status" value="1"/>
</dbReference>
<feature type="domain" description="PAS" evidence="3">
    <location>
        <begin position="278"/>
        <end position="333"/>
    </location>
</feature>
<feature type="domain" description="EAL" evidence="5">
    <location>
        <begin position="577"/>
        <end position="827"/>
    </location>
</feature>
<evidence type="ECO:0000259" key="4">
    <source>
        <dbReference type="PROSITE" id="PS50113"/>
    </source>
</evidence>
<keyword evidence="1" id="KW-0597">Phosphoprotein</keyword>
<evidence type="ECO:0000256" key="1">
    <source>
        <dbReference type="PROSITE-ProRule" id="PRU00169"/>
    </source>
</evidence>
<dbReference type="Gene3D" id="3.20.20.450">
    <property type="entry name" value="EAL domain"/>
    <property type="match status" value="1"/>
</dbReference>
<dbReference type="InterPro" id="IPR001789">
    <property type="entry name" value="Sig_transdc_resp-reg_receiver"/>
</dbReference>
<dbReference type="InterPro" id="IPR043128">
    <property type="entry name" value="Rev_trsase/Diguanyl_cyclase"/>
</dbReference>
<feature type="domain" description="PAC" evidence="4">
    <location>
        <begin position="351"/>
        <end position="401"/>
    </location>
</feature>
<dbReference type="NCBIfam" id="TIGR00254">
    <property type="entry name" value="GGDEF"/>
    <property type="match status" value="1"/>
</dbReference>
<feature type="modified residue" description="4-aspartylphosphate" evidence="1">
    <location>
        <position position="184"/>
    </location>
</feature>
<gene>
    <name evidence="7" type="ORF">DESUT3_14450</name>
</gene>
<evidence type="ECO:0008006" key="9">
    <source>
        <dbReference type="Google" id="ProtNLM"/>
    </source>
</evidence>
<dbReference type="PROSITE" id="PS50887">
    <property type="entry name" value="GGDEF"/>
    <property type="match status" value="1"/>
</dbReference>
<dbReference type="NCBIfam" id="TIGR00229">
    <property type="entry name" value="sensory_box"/>
    <property type="match status" value="1"/>
</dbReference>
<reference evidence="7 8" key="1">
    <citation type="journal article" date="2016" name="C (Basel)">
        <title>Selective Growth of and Electricity Production by Marine Exoelectrogenic Bacteria in Self-Aggregated Hydrogel of Microbially Reduced Graphene Oxide.</title>
        <authorList>
            <person name="Yoshida N."/>
            <person name="Goto Y."/>
            <person name="Miyata Y."/>
        </authorList>
    </citation>
    <scope>NUCLEOTIDE SEQUENCE [LARGE SCALE GENOMIC DNA]</scope>
    <source>
        <strain evidence="7 8">NIT-T3</strain>
    </source>
</reference>
<evidence type="ECO:0000259" key="3">
    <source>
        <dbReference type="PROSITE" id="PS50112"/>
    </source>
</evidence>